<proteinExistence type="predicted"/>
<evidence type="ECO:0000313" key="2">
    <source>
        <dbReference type="Proteomes" id="UP000544107"/>
    </source>
</evidence>
<evidence type="ECO:0000313" key="1">
    <source>
        <dbReference type="EMBL" id="MBB4010267.1"/>
    </source>
</evidence>
<dbReference type="AlphaFoldDB" id="A0A7W6HRU2"/>
<dbReference type="Proteomes" id="UP000544107">
    <property type="component" value="Unassembled WGS sequence"/>
</dbReference>
<dbReference type="EMBL" id="JACIED010000007">
    <property type="protein sequence ID" value="MBB4010267.1"/>
    <property type="molecule type" value="Genomic_DNA"/>
</dbReference>
<gene>
    <name evidence="1" type="ORF">GGQ71_004565</name>
</gene>
<reference evidence="1 2" key="1">
    <citation type="submission" date="2020-08" db="EMBL/GenBank/DDBJ databases">
        <title>Genomic Encyclopedia of Type Strains, Phase IV (KMG-IV): sequencing the most valuable type-strain genomes for metagenomic binning, comparative biology and taxonomic classification.</title>
        <authorList>
            <person name="Goeker M."/>
        </authorList>
    </citation>
    <scope>NUCLEOTIDE SEQUENCE [LARGE SCALE GENOMIC DNA]</scope>
    <source>
        <strain evidence="1 2">DSM 100021</strain>
    </source>
</reference>
<comment type="caution">
    <text evidence="1">The sequence shown here is derived from an EMBL/GenBank/DDBJ whole genome shotgun (WGS) entry which is preliminary data.</text>
</comment>
<accession>A0A7W6HRU2</accession>
<name>A0A7W6HRU2_9HYPH</name>
<protein>
    <submittedName>
        <fullName evidence="1">Uncharacterized protein</fullName>
    </submittedName>
</protein>
<sequence length="40" mass="4687">MLKSRAHEDAAYVNIGDLNDKHTDKHERYRRPAGFAVYLQ</sequence>
<organism evidence="1 2">
    <name type="scientific">Allorhizobium taibaishanense</name>
    <dbReference type="NCBI Taxonomy" id="887144"/>
    <lineage>
        <taxon>Bacteria</taxon>
        <taxon>Pseudomonadati</taxon>
        <taxon>Pseudomonadota</taxon>
        <taxon>Alphaproteobacteria</taxon>
        <taxon>Hyphomicrobiales</taxon>
        <taxon>Rhizobiaceae</taxon>
        <taxon>Rhizobium/Agrobacterium group</taxon>
        <taxon>Allorhizobium</taxon>
    </lineage>
</organism>